<feature type="region of interest" description="Disordered" evidence="1">
    <location>
        <begin position="80"/>
        <end position="101"/>
    </location>
</feature>
<protein>
    <submittedName>
        <fullName evidence="3">Uncharacterized protein</fullName>
    </submittedName>
</protein>
<dbReference type="KEGG" id="trb:HB776_12555"/>
<accession>A0A7G6TYY5</accession>
<keyword evidence="2" id="KW-1133">Transmembrane helix</keyword>
<keyword evidence="2" id="KW-0472">Membrane</keyword>
<proteinExistence type="predicted"/>
<feature type="transmembrane region" description="Helical" evidence="2">
    <location>
        <begin position="39"/>
        <end position="63"/>
    </location>
</feature>
<organism evidence="3 4">
    <name type="scientific">Tardiphaga robiniae</name>
    <dbReference type="NCBI Taxonomy" id="943830"/>
    <lineage>
        <taxon>Bacteria</taxon>
        <taxon>Pseudomonadati</taxon>
        <taxon>Pseudomonadota</taxon>
        <taxon>Alphaproteobacteria</taxon>
        <taxon>Hyphomicrobiales</taxon>
        <taxon>Nitrobacteraceae</taxon>
        <taxon>Tardiphaga</taxon>
    </lineage>
</organism>
<evidence type="ECO:0000256" key="2">
    <source>
        <dbReference type="SAM" id="Phobius"/>
    </source>
</evidence>
<name>A0A7G6TYY5_9BRAD</name>
<dbReference type="RefSeq" id="WP_184518104.1">
    <property type="nucleotide sequence ID" value="NZ_CP050292.1"/>
</dbReference>
<dbReference type="AlphaFoldDB" id="A0A7G6TYY5"/>
<evidence type="ECO:0000313" key="4">
    <source>
        <dbReference type="Proteomes" id="UP000515291"/>
    </source>
</evidence>
<keyword evidence="2" id="KW-0812">Transmembrane</keyword>
<sequence>MGAGSWIIVVVLISLLAMAAVAAFVGWTSAKDTDVPASGYVAMAIGVIFSLAVGVGLMALVFYSDRKGYDEPPMLIPPADTIEVSGVSDGPVKPQQTQELS</sequence>
<evidence type="ECO:0000313" key="3">
    <source>
        <dbReference type="EMBL" id="QND71967.1"/>
    </source>
</evidence>
<gene>
    <name evidence="3" type="ORF">HB776_12555</name>
</gene>
<evidence type="ECO:0000256" key="1">
    <source>
        <dbReference type="SAM" id="MobiDB-lite"/>
    </source>
</evidence>
<dbReference type="EMBL" id="CP050292">
    <property type="protein sequence ID" value="QND71967.1"/>
    <property type="molecule type" value="Genomic_DNA"/>
</dbReference>
<feature type="transmembrane region" description="Helical" evidence="2">
    <location>
        <begin position="6"/>
        <end position="27"/>
    </location>
</feature>
<reference evidence="4" key="1">
    <citation type="journal article" date="2020" name="Mol. Plant Microbe">
        <title>Rhizobial microsymbionts of the narrowly endemic Oxytropis species growing in Kamchatka are characterized by significant genetic diversity and possess a set of genes that are associated with T3SS and T6SS secretion systems and can affect the development of symbiosis.</title>
        <authorList>
            <person name="Safronova V."/>
            <person name="Guro P."/>
            <person name="Sazanova A."/>
            <person name="Kuznetsova I."/>
            <person name="Belimov A."/>
            <person name="Yakubov V."/>
            <person name="Chirak E."/>
            <person name="Afonin A."/>
            <person name="Gogolev Y."/>
            <person name="Andronov E."/>
            <person name="Tikhonovich I."/>
        </authorList>
    </citation>
    <scope>NUCLEOTIDE SEQUENCE [LARGE SCALE GENOMIC DNA]</scope>
    <source>
        <strain evidence="4">581</strain>
    </source>
</reference>
<dbReference type="Proteomes" id="UP000515291">
    <property type="component" value="Chromosome"/>
</dbReference>